<dbReference type="CDD" id="cd14752">
    <property type="entry name" value="GH31_N"/>
    <property type="match status" value="1"/>
</dbReference>
<evidence type="ECO:0000256" key="2">
    <source>
        <dbReference type="ARBA" id="ARBA00004833"/>
    </source>
</evidence>
<dbReference type="OrthoDB" id="3237269at2759"/>
<dbReference type="Pfam" id="PF01055">
    <property type="entry name" value="Glyco_hydro_31_2nd"/>
    <property type="match status" value="1"/>
</dbReference>
<dbReference type="InterPro" id="IPR048395">
    <property type="entry name" value="Glyco_hydro_31_C"/>
</dbReference>
<evidence type="ECO:0000313" key="16">
    <source>
        <dbReference type="RefSeq" id="XP_025424413.1"/>
    </source>
</evidence>
<protein>
    <recommendedName>
        <fullName evidence="9">Glucosidase II subunit alpha</fullName>
    </recommendedName>
</protein>
<dbReference type="PANTHER" id="PTHR22762">
    <property type="entry name" value="ALPHA-GLUCOSIDASE"/>
    <property type="match status" value="1"/>
</dbReference>
<dbReference type="GeneID" id="112693516"/>
<dbReference type="SUPFAM" id="SSF51011">
    <property type="entry name" value="Glycosyl hydrolase domain"/>
    <property type="match status" value="1"/>
</dbReference>
<dbReference type="SUPFAM" id="SSF74650">
    <property type="entry name" value="Galactose mutarotase-like"/>
    <property type="match status" value="1"/>
</dbReference>
<evidence type="ECO:0000256" key="10">
    <source>
        <dbReference type="RuleBase" id="RU361185"/>
    </source>
</evidence>
<dbReference type="Pfam" id="PF13802">
    <property type="entry name" value="Gal_mutarotas_2"/>
    <property type="match status" value="1"/>
</dbReference>
<dbReference type="AlphaFoldDB" id="A0A8B8GMX4"/>
<dbReference type="Gene3D" id="3.20.20.80">
    <property type="entry name" value="Glycosidases"/>
    <property type="match status" value="2"/>
</dbReference>
<dbReference type="InterPro" id="IPR013780">
    <property type="entry name" value="Glyco_hydro_b"/>
</dbReference>
<comment type="similarity">
    <text evidence="3 10">Belongs to the glycosyl hydrolase 31 family.</text>
</comment>
<evidence type="ECO:0000256" key="11">
    <source>
        <dbReference type="SAM" id="SignalP"/>
    </source>
</evidence>
<dbReference type="InterPro" id="IPR000322">
    <property type="entry name" value="Glyco_hydro_31_TIM"/>
</dbReference>
<dbReference type="InterPro" id="IPR017853">
    <property type="entry name" value="GH"/>
</dbReference>
<dbReference type="PANTHER" id="PTHR22762:SF54">
    <property type="entry name" value="BCDNA.GH04962"/>
    <property type="match status" value="1"/>
</dbReference>
<feature type="signal peptide" evidence="11">
    <location>
        <begin position="1"/>
        <end position="26"/>
    </location>
</feature>
<dbReference type="Pfam" id="PF21365">
    <property type="entry name" value="Glyco_hydro_31_3rd"/>
    <property type="match status" value="1"/>
</dbReference>
<dbReference type="Gene3D" id="2.60.40.1760">
    <property type="entry name" value="glycosyl hydrolase (family 31)"/>
    <property type="match status" value="1"/>
</dbReference>
<evidence type="ECO:0000256" key="5">
    <source>
        <dbReference type="ARBA" id="ARBA00022801"/>
    </source>
</evidence>
<dbReference type="Gene3D" id="2.60.40.1180">
    <property type="entry name" value="Golgi alpha-mannosidase II"/>
    <property type="match status" value="2"/>
</dbReference>
<evidence type="ECO:0000256" key="4">
    <source>
        <dbReference type="ARBA" id="ARBA00022729"/>
    </source>
</evidence>
<evidence type="ECO:0000256" key="1">
    <source>
        <dbReference type="ARBA" id="ARBA00004240"/>
    </source>
</evidence>
<keyword evidence="15" id="KW-1185">Reference proteome</keyword>
<proteinExistence type="inferred from homology"/>
<accession>A0A8B8GMX4</accession>
<keyword evidence="5 10" id="KW-0378">Hydrolase</keyword>
<evidence type="ECO:0000256" key="8">
    <source>
        <dbReference type="ARBA" id="ARBA00023295"/>
    </source>
</evidence>
<evidence type="ECO:0000256" key="7">
    <source>
        <dbReference type="ARBA" id="ARBA00023180"/>
    </source>
</evidence>
<reference evidence="16" key="1">
    <citation type="submission" date="2025-08" db="UniProtKB">
        <authorList>
            <consortium name="RefSeq"/>
        </authorList>
    </citation>
    <scope>IDENTIFICATION</scope>
    <source>
        <tissue evidence="16">Whole body</tissue>
    </source>
</reference>
<keyword evidence="6" id="KW-0256">Endoplasmic reticulum</keyword>
<evidence type="ECO:0000313" key="15">
    <source>
        <dbReference type="Proteomes" id="UP000694846"/>
    </source>
</evidence>
<dbReference type="Proteomes" id="UP000694846">
    <property type="component" value="Unplaced"/>
</dbReference>
<keyword evidence="8 10" id="KW-0326">Glycosidase</keyword>
<gene>
    <name evidence="16" type="primary">LOC112693516</name>
</gene>
<dbReference type="GO" id="GO:0030246">
    <property type="term" value="F:carbohydrate binding"/>
    <property type="evidence" value="ECO:0007669"/>
    <property type="project" value="InterPro"/>
</dbReference>
<evidence type="ECO:0000256" key="9">
    <source>
        <dbReference type="ARBA" id="ARBA00042895"/>
    </source>
</evidence>
<evidence type="ECO:0000259" key="12">
    <source>
        <dbReference type="Pfam" id="PF01055"/>
    </source>
</evidence>
<dbReference type="InterPro" id="IPR025887">
    <property type="entry name" value="Glyco_hydro_31_N_dom"/>
</dbReference>
<keyword evidence="7" id="KW-0325">Glycoprotein</keyword>
<comment type="pathway">
    <text evidence="2">Glycan metabolism; N-glycan metabolism.</text>
</comment>
<evidence type="ECO:0000256" key="3">
    <source>
        <dbReference type="ARBA" id="ARBA00007806"/>
    </source>
</evidence>
<dbReference type="SUPFAM" id="SSF51445">
    <property type="entry name" value="(Trans)glycosidases"/>
    <property type="match status" value="1"/>
</dbReference>
<name>A0A8B8GMX4_9HEMI</name>
<dbReference type="GO" id="GO:0090599">
    <property type="term" value="F:alpha-glucosidase activity"/>
    <property type="evidence" value="ECO:0007669"/>
    <property type="project" value="TreeGrafter"/>
</dbReference>
<feature type="domain" description="Glycosyl hydrolase family 31 C-terminal" evidence="14">
    <location>
        <begin position="688"/>
        <end position="776"/>
    </location>
</feature>
<evidence type="ECO:0000259" key="14">
    <source>
        <dbReference type="Pfam" id="PF21365"/>
    </source>
</evidence>
<dbReference type="GO" id="GO:0005975">
    <property type="term" value="P:carbohydrate metabolic process"/>
    <property type="evidence" value="ECO:0007669"/>
    <property type="project" value="InterPro"/>
</dbReference>
<dbReference type="CDD" id="cd06603">
    <property type="entry name" value="GH31_GANC_GANAB_alpha"/>
    <property type="match status" value="1"/>
</dbReference>
<dbReference type="InterPro" id="IPR011013">
    <property type="entry name" value="Gal_mutarotase_sf_dom"/>
</dbReference>
<evidence type="ECO:0000256" key="6">
    <source>
        <dbReference type="ARBA" id="ARBA00022824"/>
    </source>
</evidence>
<dbReference type="CTD" id="49953"/>
<dbReference type="FunFam" id="2.60.40.1180:FF:000023">
    <property type="entry name" value="neutral alpha-glucosidase AB isoform X2"/>
    <property type="match status" value="1"/>
</dbReference>
<dbReference type="FunFam" id="3.20.20.80:FF:000046">
    <property type="entry name" value="Glucosidase alpha, neutral C"/>
    <property type="match status" value="1"/>
</dbReference>
<dbReference type="FunFam" id="3.20.20.80:FF:000039">
    <property type="entry name" value="Glucosidase, alpha neutral C"/>
    <property type="match status" value="1"/>
</dbReference>
<feature type="domain" description="Glycoside hydrolase family 31 TIM barrel" evidence="12">
    <location>
        <begin position="353"/>
        <end position="679"/>
    </location>
</feature>
<keyword evidence="4 11" id="KW-0732">Signal</keyword>
<comment type="subcellular location">
    <subcellularLocation>
        <location evidence="1">Endoplasmic reticulum</location>
    </subcellularLocation>
</comment>
<dbReference type="GO" id="GO:0005783">
    <property type="term" value="C:endoplasmic reticulum"/>
    <property type="evidence" value="ECO:0007669"/>
    <property type="project" value="UniProtKB-SubCell"/>
</dbReference>
<dbReference type="RefSeq" id="XP_025424413.1">
    <property type="nucleotide sequence ID" value="XM_025568628.1"/>
</dbReference>
<evidence type="ECO:0000259" key="13">
    <source>
        <dbReference type="Pfam" id="PF13802"/>
    </source>
</evidence>
<feature type="chain" id="PRO_5034648183" description="Glucosidase II subunit alpha" evidence="11">
    <location>
        <begin position="27"/>
        <end position="909"/>
    </location>
</feature>
<sequence>MLLTSTINVVLFLVCLFGLEVHSVDRSNFKTCEQSNFCKRCRSMDKNQNSVFELKPDSMILTEKYFEALILNKNYEDVSLRMRLDGLKDSILRLRINKDGYQMHKRFQPVHALVTEPITEPMTMARNSSTIELELSTNIKMYITIAPFKLDVFFNNELTIGVNHDNLMQFEHFRSKPESIPDNEIGSWEEYFKEHQDSKPRGPSAVAMDFKLYTSTSLYGLPEHADNLALKGTYGNEPYRFYNLDVFEYELYNGMALYGAVPFLMGHGKKNSVGVFWLNAAETWVDIAGVKENSEHTSVVESIVNLVSGSTAEKDVPKAHFMSECGIIDFFIMLGPRPLDVTRQYSSLTGTAPLPPLYSLAYHQCRWNYNDQKDVHTVETNFDVYDIPMDVMWLDIEYTDGKKYFTWDPIKFSDPLEMVNNLTSKGRKLVTIIDPHIKRDTNYFFHNDALSNDYYVKNKDGNVYEGWCWPGSSSYLDFMNPRAIEYYVSRYSYDNFVGPTDGIAIWNDMNEPSVFNGPEVTMPKDCIHHGDLEHRDIHNIYGLMQVLSTYEGLLARSSGKKRPFILTRSHFAGTQRFAAVWTGDNMAEWSHLKISIPMCLSLAISGISFCGADVGGFFNNPDKELIIRWYQTGAYLPFFRGHAHIDTKRREPWLFDKQTTLLIRDAIRTRYSLLPLWYSIFRDHELTGFPVIRPLFFEFPFEEQLNNIDSEFMVGNILLVCPVLEQNVQELTCYFPGHEEIWYDRDTYQPIKTNGLAKIQAPINKVPVYQRGGTIVPIKQRVRRSSVLMRDDPYTLIVAIDHKGFAKGSLYIDDEETFEYRDGNFAYIIYEYINNQMISKCLHNEGFNTKSWVEKVMIVGIPSVFTKATVHVDGSNSFESIVSYNTNNQVLTIRKPAIGIAQNWTITLL</sequence>
<organism evidence="15 16">
    <name type="scientific">Sipha flava</name>
    <name type="common">yellow sugarcane aphid</name>
    <dbReference type="NCBI Taxonomy" id="143950"/>
    <lineage>
        <taxon>Eukaryota</taxon>
        <taxon>Metazoa</taxon>
        <taxon>Ecdysozoa</taxon>
        <taxon>Arthropoda</taxon>
        <taxon>Hexapoda</taxon>
        <taxon>Insecta</taxon>
        <taxon>Pterygota</taxon>
        <taxon>Neoptera</taxon>
        <taxon>Paraneoptera</taxon>
        <taxon>Hemiptera</taxon>
        <taxon>Sternorrhyncha</taxon>
        <taxon>Aphidomorpha</taxon>
        <taxon>Aphidoidea</taxon>
        <taxon>Aphididae</taxon>
        <taxon>Sipha</taxon>
    </lineage>
</organism>
<dbReference type="GO" id="GO:0006491">
    <property type="term" value="P:N-glycan processing"/>
    <property type="evidence" value="ECO:0007669"/>
    <property type="project" value="TreeGrafter"/>
</dbReference>
<feature type="domain" description="Glycoside hydrolase family 31 N-terminal" evidence="13">
    <location>
        <begin position="82"/>
        <end position="286"/>
    </location>
</feature>